<evidence type="ECO:0000313" key="2">
    <source>
        <dbReference type="Proteomes" id="UP000827721"/>
    </source>
</evidence>
<keyword evidence="2" id="KW-1185">Reference proteome</keyword>
<name>A0ABQ8H1G8_9ROSI</name>
<dbReference type="EMBL" id="JAFEMO010000015">
    <property type="protein sequence ID" value="KAH7544055.1"/>
    <property type="molecule type" value="Genomic_DNA"/>
</dbReference>
<accession>A0ABQ8H1G8</accession>
<dbReference type="Proteomes" id="UP000827721">
    <property type="component" value="Unassembled WGS sequence"/>
</dbReference>
<gene>
    <name evidence="1" type="ORF">JRO89_XS15G0096000</name>
</gene>
<organism evidence="1 2">
    <name type="scientific">Xanthoceras sorbifolium</name>
    <dbReference type="NCBI Taxonomy" id="99658"/>
    <lineage>
        <taxon>Eukaryota</taxon>
        <taxon>Viridiplantae</taxon>
        <taxon>Streptophyta</taxon>
        <taxon>Embryophyta</taxon>
        <taxon>Tracheophyta</taxon>
        <taxon>Spermatophyta</taxon>
        <taxon>Magnoliopsida</taxon>
        <taxon>eudicotyledons</taxon>
        <taxon>Gunneridae</taxon>
        <taxon>Pentapetalae</taxon>
        <taxon>rosids</taxon>
        <taxon>malvids</taxon>
        <taxon>Sapindales</taxon>
        <taxon>Sapindaceae</taxon>
        <taxon>Xanthoceroideae</taxon>
        <taxon>Xanthoceras</taxon>
    </lineage>
</organism>
<reference evidence="1 2" key="1">
    <citation type="submission" date="2021-02" db="EMBL/GenBank/DDBJ databases">
        <title>Plant Genome Project.</title>
        <authorList>
            <person name="Zhang R.-G."/>
        </authorList>
    </citation>
    <scope>NUCLEOTIDE SEQUENCE [LARGE SCALE GENOMIC DNA]</scope>
    <source>
        <tissue evidence="1">Leaves</tissue>
    </source>
</reference>
<protein>
    <submittedName>
        <fullName evidence="1">Uncharacterized protein</fullName>
    </submittedName>
</protein>
<comment type="caution">
    <text evidence="1">The sequence shown here is derived from an EMBL/GenBank/DDBJ whole genome shotgun (WGS) entry which is preliminary data.</text>
</comment>
<evidence type="ECO:0000313" key="1">
    <source>
        <dbReference type="EMBL" id="KAH7544055.1"/>
    </source>
</evidence>
<sequence>MINNNKHPFAHAYSADELLNLFVADYKGLYVLCSFGSNLVPIADNVFPVSSQARLSHRFPTLPGKIDSRLILRQIGYDVLKLEYYGRRMLNSDTQRVSPGGDMD</sequence>
<proteinExistence type="predicted"/>